<sequence>MPKRSAEEKIERYERKIRKLRERDVARHRRIRVISSQSSNNEGVEDADHPELNLIANTKDLWIASGQSPTTPEPMLEPELIPEPEPTLKPESRPETRAEKPLEPHALEATSTEQNTNGASSEPELDPELLEALEVGSPVLFINRYFKYFSANYFNMDVELVKGLLETIQNVMVSNMRHDDSAVPIFDLDKNNDGAAA</sequence>
<feature type="compositionally biased region" description="Low complexity" evidence="1">
    <location>
        <begin position="69"/>
        <end position="79"/>
    </location>
</feature>
<name>A0A8S3Y2H7_PARAO</name>
<gene>
    <name evidence="2" type="ORF">PAPOLLO_LOCUS24789</name>
</gene>
<organism evidence="2 3">
    <name type="scientific">Parnassius apollo</name>
    <name type="common">Apollo butterfly</name>
    <name type="synonym">Papilio apollo</name>
    <dbReference type="NCBI Taxonomy" id="110799"/>
    <lineage>
        <taxon>Eukaryota</taxon>
        <taxon>Metazoa</taxon>
        <taxon>Ecdysozoa</taxon>
        <taxon>Arthropoda</taxon>
        <taxon>Hexapoda</taxon>
        <taxon>Insecta</taxon>
        <taxon>Pterygota</taxon>
        <taxon>Neoptera</taxon>
        <taxon>Endopterygota</taxon>
        <taxon>Lepidoptera</taxon>
        <taxon>Glossata</taxon>
        <taxon>Ditrysia</taxon>
        <taxon>Papilionoidea</taxon>
        <taxon>Papilionidae</taxon>
        <taxon>Parnassiinae</taxon>
        <taxon>Parnassini</taxon>
        <taxon>Parnassius</taxon>
        <taxon>Parnassius</taxon>
    </lineage>
</organism>
<keyword evidence="3" id="KW-1185">Reference proteome</keyword>
<dbReference type="OrthoDB" id="7513525at2759"/>
<proteinExistence type="predicted"/>
<reference evidence="2" key="1">
    <citation type="submission" date="2021-04" db="EMBL/GenBank/DDBJ databases">
        <authorList>
            <person name="Tunstrom K."/>
        </authorList>
    </citation>
    <scope>NUCLEOTIDE SEQUENCE</scope>
</reference>
<dbReference type="AlphaFoldDB" id="A0A8S3Y2H7"/>
<feature type="region of interest" description="Disordered" evidence="1">
    <location>
        <begin position="64"/>
        <end position="124"/>
    </location>
</feature>
<evidence type="ECO:0000313" key="3">
    <source>
        <dbReference type="Proteomes" id="UP000691718"/>
    </source>
</evidence>
<feature type="compositionally biased region" description="Basic and acidic residues" evidence="1">
    <location>
        <begin position="86"/>
        <end position="106"/>
    </location>
</feature>
<dbReference type="EMBL" id="CAJQZP010001486">
    <property type="protein sequence ID" value="CAG5050429.1"/>
    <property type="molecule type" value="Genomic_DNA"/>
</dbReference>
<dbReference type="Proteomes" id="UP000691718">
    <property type="component" value="Unassembled WGS sequence"/>
</dbReference>
<feature type="compositionally biased region" description="Polar residues" evidence="1">
    <location>
        <begin position="109"/>
        <end position="118"/>
    </location>
</feature>
<comment type="caution">
    <text evidence="2">The sequence shown here is derived from an EMBL/GenBank/DDBJ whole genome shotgun (WGS) entry which is preliminary data.</text>
</comment>
<evidence type="ECO:0000313" key="2">
    <source>
        <dbReference type="EMBL" id="CAG5050429.1"/>
    </source>
</evidence>
<accession>A0A8S3Y2H7</accession>
<evidence type="ECO:0000256" key="1">
    <source>
        <dbReference type="SAM" id="MobiDB-lite"/>
    </source>
</evidence>
<protein>
    <submittedName>
        <fullName evidence="2">(apollo) hypothetical protein</fullName>
    </submittedName>
</protein>